<accession>A0A0S3SXI6</accession>
<gene>
    <name evidence="1" type="primary">Vigan.09G095700</name>
    <name evidence="1" type="ORF">VIGAN_09095700</name>
</gene>
<proteinExistence type="predicted"/>
<dbReference type="Proteomes" id="UP000291084">
    <property type="component" value="Chromosome 9"/>
</dbReference>
<sequence length="125" mass="13992">MRLEMNKLSGDVSSFVNCISLSLIFSTQCSFPSVCSFGFIENTGLCGYWLDSSCQGSHPTERDAPVVHEETRSSEVNLFSRTRLIDSSQTSTKQVKPSCQLHKILKFKLSPDSEIHNIITDEEVK</sequence>
<dbReference type="AlphaFoldDB" id="A0A0S3SXI6"/>
<keyword evidence="2" id="KW-1185">Reference proteome</keyword>
<organism evidence="1 2">
    <name type="scientific">Vigna angularis var. angularis</name>
    <dbReference type="NCBI Taxonomy" id="157739"/>
    <lineage>
        <taxon>Eukaryota</taxon>
        <taxon>Viridiplantae</taxon>
        <taxon>Streptophyta</taxon>
        <taxon>Embryophyta</taxon>
        <taxon>Tracheophyta</taxon>
        <taxon>Spermatophyta</taxon>
        <taxon>Magnoliopsida</taxon>
        <taxon>eudicotyledons</taxon>
        <taxon>Gunneridae</taxon>
        <taxon>Pentapetalae</taxon>
        <taxon>rosids</taxon>
        <taxon>fabids</taxon>
        <taxon>Fabales</taxon>
        <taxon>Fabaceae</taxon>
        <taxon>Papilionoideae</taxon>
        <taxon>50 kb inversion clade</taxon>
        <taxon>NPAAA clade</taxon>
        <taxon>indigoferoid/millettioid clade</taxon>
        <taxon>Phaseoleae</taxon>
        <taxon>Vigna</taxon>
    </lineage>
</organism>
<evidence type="ECO:0000313" key="2">
    <source>
        <dbReference type="Proteomes" id="UP000291084"/>
    </source>
</evidence>
<protein>
    <submittedName>
        <fullName evidence="1">Uncharacterized protein</fullName>
    </submittedName>
</protein>
<name>A0A0S3SXI6_PHAAN</name>
<dbReference type="EMBL" id="AP015042">
    <property type="protein sequence ID" value="BAT97499.1"/>
    <property type="molecule type" value="Genomic_DNA"/>
</dbReference>
<reference evidence="1 2" key="1">
    <citation type="journal article" date="2015" name="Sci. Rep.">
        <title>The power of single molecule real-time sequencing technology in the de novo assembly of a eukaryotic genome.</title>
        <authorList>
            <person name="Sakai H."/>
            <person name="Naito K."/>
            <person name="Ogiso-Tanaka E."/>
            <person name="Takahashi Y."/>
            <person name="Iseki K."/>
            <person name="Muto C."/>
            <person name="Satou K."/>
            <person name="Teruya K."/>
            <person name="Shiroma A."/>
            <person name="Shimoji M."/>
            <person name="Hirano T."/>
            <person name="Itoh T."/>
            <person name="Kaga A."/>
            <person name="Tomooka N."/>
        </authorList>
    </citation>
    <scope>NUCLEOTIDE SEQUENCE [LARGE SCALE GENOMIC DNA]</scope>
    <source>
        <strain evidence="2">cv. Shumari</strain>
    </source>
</reference>
<evidence type="ECO:0000313" key="1">
    <source>
        <dbReference type="EMBL" id="BAT97499.1"/>
    </source>
</evidence>